<evidence type="ECO:0000256" key="5">
    <source>
        <dbReference type="ARBA" id="ARBA00023002"/>
    </source>
</evidence>
<organism evidence="7 8">
    <name type="scientific">Aaosphaeria arxii CBS 175.79</name>
    <dbReference type="NCBI Taxonomy" id="1450172"/>
    <lineage>
        <taxon>Eukaryota</taxon>
        <taxon>Fungi</taxon>
        <taxon>Dikarya</taxon>
        <taxon>Ascomycota</taxon>
        <taxon>Pezizomycotina</taxon>
        <taxon>Dothideomycetes</taxon>
        <taxon>Pleosporomycetidae</taxon>
        <taxon>Pleosporales</taxon>
        <taxon>Pleosporales incertae sedis</taxon>
        <taxon>Aaosphaeria</taxon>
    </lineage>
</organism>
<dbReference type="Proteomes" id="UP000799778">
    <property type="component" value="Unassembled WGS sequence"/>
</dbReference>
<dbReference type="InterPro" id="IPR016169">
    <property type="entry name" value="FAD-bd_PCMH_sub2"/>
</dbReference>
<proteinExistence type="inferred from homology"/>
<dbReference type="InterPro" id="IPR036318">
    <property type="entry name" value="FAD-bd_PCMH-like_sf"/>
</dbReference>
<keyword evidence="5" id="KW-0560">Oxidoreductase</keyword>
<dbReference type="PANTHER" id="PTHR11748:SF116">
    <property type="entry name" value="D-LACTATE DEHYDROGENASE (CYTOCHROME) (AFU_ORTHOLOGUE AFUA_7G02560)"/>
    <property type="match status" value="1"/>
</dbReference>
<dbReference type="FunFam" id="3.30.70.2740:FF:000001">
    <property type="entry name" value="D-lactate dehydrogenase mitochondrial"/>
    <property type="match status" value="1"/>
</dbReference>
<dbReference type="RefSeq" id="XP_033381245.1">
    <property type="nucleotide sequence ID" value="XM_033524575.1"/>
</dbReference>
<name>A0A6A5XJ61_9PLEO</name>
<dbReference type="AlphaFoldDB" id="A0A6A5XJ61"/>
<comment type="similarity">
    <text evidence="2">Belongs to the FAD-binding oxidoreductase/transferase type 4 family.</text>
</comment>
<dbReference type="SUPFAM" id="SSF55103">
    <property type="entry name" value="FAD-linked oxidases, C-terminal domain"/>
    <property type="match status" value="1"/>
</dbReference>
<accession>A0A6A5XJ61</accession>
<keyword evidence="3" id="KW-0285">Flavoprotein</keyword>
<dbReference type="GO" id="GO:0004458">
    <property type="term" value="F:D-lactate dehydrogenase (cytochrome) activity"/>
    <property type="evidence" value="ECO:0007669"/>
    <property type="project" value="TreeGrafter"/>
</dbReference>
<keyword evidence="8" id="KW-1185">Reference proteome</keyword>
<dbReference type="GO" id="GO:0005739">
    <property type="term" value="C:mitochondrion"/>
    <property type="evidence" value="ECO:0007669"/>
    <property type="project" value="TreeGrafter"/>
</dbReference>
<dbReference type="GO" id="GO:1903457">
    <property type="term" value="P:lactate catabolic process"/>
    <property type="evidence" value="ECO:0007669"/>
    <property type="project" value="TreeGrafter"/>
</dbReference>
<dbReference type="EMBL" id="ML978072">
    <property type="protein sequence ID" value="KAF2012906.1"/>
    <property type="molecule type" value="Genomic_DNA"/>
</dbReference>
<evidence type="ECO:0000256" key="3">
    <source>
        <dbReference type="ARBA" id="ARBA00022630"/>
    </source>
</evidence>
<evidence type="ECO:0000259" key="6">
    <source>
        <dbReference type="PROSITE" id="PS51387"/>
    </source>
</evidence>
<dbReference type="Gene3D" id="3.30.465.10">
    <property type="match status" value="1"/>
</dbReference>
<dbReference type="FunFam" id="3.30.465.10:FF:000016">
    <property type="entry name" value="probable D-lactate dehydrogenase, mitochondrial"/>
    <property type="match status" value="1"/>
</dbReference>
<dbReference type="PROSITE" id="PS51387">
    <property type="entry name" value="FAD_PCMH"/>
    <property type="match status" value="1"/>
</dbReference>
<dbReference type="GO" id="GO:0008720">
    <property type="term" value="F:D-lactate dehydrogenase (NAD+) activity"/>
    <property type="evidence" value="ECO:0007669"/>
    <property type="project" value="TreeGrafter"/>
</dbReference>
<dbReference type="InterPro" id="IPR016164">
    <property type="entry name" value="FAD-linked_Oxase-like_C"/>
</dbReference>
<gene>
    <name evidence="7" type="ORF">BU24DRAFT_374770</name>
</gene>
<dbReference type="InterPro" id="IPR004113">
    <property type="entry name" value="FAD-bd_oxidored_4_C"/>
</dbReference>
<dbReference type="InterPro" id="IPR016171">
    <property type="entry name" value="Vanillyl_alc_oxidase_C-sub2"/>
</dbReference>
<dbReference type="Pfam" id="PF01565">
    <property type="entry name" value="FAD_binding_4"/>
    <property type="match status" value="1"/>
</dbReference>
<protein>
    <submittedName>
        <fullName evidence="7">FAD-binding domain-containing protein</fullName>
    </submittedName>
</protein>
<dbReference type="PANTHER" id="PTHR11748">
    <property type="entry name" value="D-LACTATE DEHYDROGENASE"/>
    <property type="match status" value="1"/>
</dbReference>
<dbReference type="OrthoDB" id="7786253at2759"/>
<reference evidence="7" key="1">
    <citation type="journal article" date="2020" name="Stud. Mycol.">
        <title>101 Dothideomycetes genomes: a test case for predicting lifestyles and emergence of pathogens.</title>
        <authorList>
            <person name="Haridas S."/>
            <person name="Albert R."/>
            <person name="Binder M."/>
            <person name="Bloem J."/>
            <person name="Labutti K."/>
            <person name="Salamov A."/>
            <person name="Andreopoulos B."/>
            <person name="Baker S."/>
            <person name="Barry K."/>
            <person name="Bills G."/>
            <person name="Bluhm B."/>
            <person name="Cannon C."/>
            <person name="Castanera R."/>
            <person name="Culley D."/>
            <person name="Daum C."/>
            <person name="Ezra D."/>
            <person name="Gonzalez J."/>
            <person name="Henrissat B."/>
            <person name="Kuo A."/>
            <person name="Liang C."/>
            <person name="Lipzen A."/>
            <person name="Lutzoni F."/>
            <person name="Magnuson J."/>
            <person name="Mondo S."/>
            <person name="Nolan M."/>
            <person name="Ohm R."/>
            <person name="Pangilinan J."/>
            <person name="Park H.-J."/>
            <person name="Ramirez L."/>
            <person name="Alfaro M."/>
            <person name="Sun H."/>
            <person name="Tritt A."/>
            <person name="Yoshinaga Y."/>
            <person name="Zwiers L.-H."/>
            <person name="Turgeon B."/>
            <person name="Goodwin S."/>
            <person name="Spatafora J."/>
            <person name="Crous P."/>
            <person name="Grigoriev I."/>
        </authorList>
    </citation>
    <scope>NUCLEOTIDE SEQUENCE</scope>
    <source>
        <strain evidence="7">CBS 175.79</strain>
    </source>
</reference>
<keyword evidence="4" id="KW-0274">FAD</keyword>
<dbReference type="Pfam" id="PF02913">
    <property type="entry name" value="FAD-oxidase_C"/>
    <property type="match status" value="1"/>
</dbReference>
<evidence type="ECO:0000256" key="2">
    <source>
        <dbReference type="ARBA" id="ARBA00008000"/>
    </source>
</evidence>
<dbReference type="InterPro" id="IPR016166">
    <property type="entry name" value="FAD-bd_PCMH"/>
</dbReference>
<dbReference type="GO" id="GO:0071949">
    <property type="term" value="F:FAD binding"/>
    <property type="evidence" value="ECO:0007669"/>
    <property type="project" value="InterPro"/>
</dbReference>
<sequence>MSPATAYQHSHDNIQSLIDIAKVHDVAYTTNIHERTAKSITKHSLAAPEEIPLVVFTPESTEKTAILLKECNARRISVTSFSGGTSFGGALTATRGGVCISFEKMKDIIALHEDDMDVVVQPGLGWVELNAQLREKGLFFPVDPAPGASIGGMIAMSCSGTNAYRYGTMKEWVISLVVVLADGSIIKTHHRPRKSAAGYDLTHLMIGSEGTLGLVTEVVLRLTTLPKNLHVGMAIFDSFQQGVDAVIAFQKYGHKLEMLELADGPQIHAINRSKLAQLHLEEKPTLFMKFAGASLQAVNDQIKSVKQICSATKAIRLEVTNTSERIDAIWGARKCIGHALVAMKQEPTDVFLHTDCAVPISNLAALVKGTQKLIKDSNTSTSKKWFCANVGHVGDGNVHSSVIVPIEDKEKAEKTLREVARLALRLEGTVTGEHGVGLKLRDALIEEVGISGVNAMRRIKASLDEHSILNPDKIFTSGEANKMKAKL</sequence>
<evidence type="ECO:0000313" key="8">
    <source>
        <dbReference type="Proteomes" id="UP000799778"/>
    </source>
</evidence>
<dbReference type="Gene3D" id="3.30.70.2740">
    <property type="match status" value="1"/>
</dbReference>
<evidence type="ECO:0000313" key="7">
    <source>
        <dbReference type="EMBL" id="KAF2012906.1"/>
    </source>
</evidence>
<dbReference type="GeneID" id="54281972"/>
<dbReference type="InterPro" id="IPR006094">
    <property type="entry name" value="Oxid_FAD_bind_N"/>
</dbReference>
<comment type="cofactor">
    <cofactor evidence="1">
        <name>FAD</name>
        <dbReference type="ChEBI" id="CHEBI:57692"/>
    </cofactor>
</comment>
<dbReference type="Gene3D" id="1.10.45.10">
    <property type="entry name" value="Vanillyl-alcohol Oxidase, Chain A, domain 4"/>
    <property type="match status" value="1"/>
</dbReference>
<feature type="domain" description="FAD-binding PCMH-type" evidence="6">
    <location>
        <begin position="48"/>
        <end position="225"/>
    </location>
</feature>
<evidence type="ECO:0000256" key="4">
    <source>
        <dbReference type="ARBA" id="ARBA00022827"/>
    </source>
</evidence>
<evidence type="ECO:0000256" key="1">
    <source>
        <dbReference type="ARBA" id="ARBA00001974"/>
    </source>
</evidence>
<dbReference type="SUPFAM" id="SSF56176">
    <property type="entry name" value="FAD-binding/transporter-associated domain-like"/>
    <property type="match status" value="1"/>
</dbReference>